<dbReference type="GO" id="GO:0005737">
    <property type="term" value="C:cytoplasm"/>
    <property type="evidence" value="ECO:0007669"/>
    <property type="project" value="TreeGrafter"/>
</dbReference>
<dbReference type="SMART" id="SM00404">
    <property type="entry name" value="PTPc_motif"/>
    <property type="match status" value="1"/>
</dbReference>
<keyword evidence="2" id="KW-0904">Protein phosphatase</keyword>
<proteinExistence type="predicted"/>
<keyword evidence="1" id="KW-0378">Hydrolase</keyword>
<name>A0A6C0JII6_9ZZZZ</name>
<dbReference type="EMBL" id="MN740401">
    <property type="protein sequence ID" value="QHU04570.1"/>
    <property type="molecule type" value="Genomic_DNA"/>
</dbReference>
<evidence type="ECO:0000313" key="5">
    <source>
        <dbReference type="EMBL" id="QHU04570.1"/>
    </source>
</evidence>
<dbReference type="Pfam" id="PF00782">
    <property type="entry name" value="DSPc"/>
    <property type="match status" value="1"/>
</dbReference>
<evidence type="ECO:0000256" key="1">
    <source>
        <dbReference type="ARBA" id="ARBA00022801"/>
    </source>
</evidence>
<dbReference type="GO" id="GO:0043409">
    <property type="term" value="P:negative regulation of MAPK cascade"/>
    <property type="evidence" value="ECO:0007669"/>
    <property type="project" value="TreeGrafter"/>
</dbReference>
<dbReference type="InterPro" id="IPR000340">
    <property type="entry name" value="Dual-sp_phosphatase_cat-dom"/>
</dbReference>
<dbReference type="Gene3D" id="3.90.190.10">
    <property type="entry name" value="Protein tyrosine phosphatase superfamily"/>
    <property type="match status" value="1"/>
</dbReference>
<accession>A0A6C0JII6</accession>
<dbReference type="InterPro" id="IPR000387">
    <property type="entry name" value="Tyr_Pase_dom"/>
</dbReference>
<dbReference type="CDD" id="cd14498">
    <property type="entry name" value="DSP"/>
    <property type="match status" value="1"/>
</dbReference>
<feature type="domain" description="Tyrosine-protein phosphatase" evidence="3">
    <location>
        <begin position="3"/>
        <end position="148"/>
    </location>
</feature>
<evidence type="ECO:0000259" key="3">
    <source>
        <dbReference type="PROSITE" id="PS50054"/>
    </source>
</evidence>
<sequence length="153" mass="17255">MSTPAWVYPNICLGAGASLTPFFVATNRVTHVINCAYRENSPAWFQQTHPSRYAQLDAHDDVRVKILDWYPAFETAMRTFLRAPNAVVFVHCQAGINRSAFLLLYFMCKNFGLDFPTLLAAVRKQRPQICQNLAFMQEVTEALKAPKAPKAST</sequence>
<dbReference type="PROSITE" id="PS50054">
    <property type="entry name" value="TYR_PHOSPHATASE_DUAL"/>
    <property type="match status" value="1"/>
</dbReference>
<evidence type="ECO:0000259" key="4">
    <source>
        <dbReference type="PROSITE" id="PS50056"/>
    </source>
</evidence>
<dbReference type="GO" id="GO:0004721">
    <property type="term" value="F:phosphoprotein phosphatase activity"/>
    <property type="evidence" value="ECO:0007669"/>
    <property type="project" value="UniProtKB-KW"/>
</dbReference>
<reference evidence="5" key="1">
    <citation type="journal article" date="2020" name="Nature">
        <title>Giant virus diversity and host interactions through global metagenomics.</title>
        <authorList>
            <person name="Schulz F."/>
            <person name="Roux S."/>
            <person name="Paez-Espino D."/>
            <person name="Jungbluth S."/>
            <person name="Walsh D.A."/>
            <person name="Denef V.J."/>
            <person name="McMahon K.D."/>
            <person name="Konstantinidis K.T."/>
            <person name="Eloe-Fadrosh E.A."/>
            <person name="Kyrpides N.C."/>
            <person name="Woyke T."/>
        </authorList>
    </citation>
    <scope>NUCLEOTIDE SEQUENCE</scope>
    <source>
        <strain evidence="5">GVMAG-M-3300027708-51</strain>
    </source>
</reference>
<evidence type="ECO:0000256" key="2">
    <source>
        <dbReference type="ARBA" id="ARBA00022912"/>
    </source>
</evidence>
<dbReference type="AlphaFoldDB" id="A0A6C0JII6"/>
<dbReference type="InterPro" id="IPR020422">
    <property type="entry name" value="TYR_PHOSPHATASE_DUAL_dom"/>
</dbReference>
<organism evidence="5">
    <name type="scientific">viral metagenome</name>
    <dbReference type="NCBI Taxonomy" id="1070528"/>
    <lineage>
        <taxon>unclassified sequences</taxon>
        <taxon>metagenomes</taxon>
        <taxon>organismal metagenomes</taxon>
    </lineage>
</organism>
<dbReference type="SMART" id="SM00195">
    <property type="entry name" value="DSPc"/>
    <property type="match status" value="1"/>
</dbReference>
<dbReference type="InterPro" id="IPR029021">
    <property type="entry name" value="Prot-tyrosine_phosphatase-like"/>
</dbReference>
<dbReference type="SUPFAM" id="SSF52799">
    <property type="entry name" value="(Phosphotyrosine protein) phosphatases II"/>
    <property type="match status" value="1"/>
</dbReference>
<dbReference type="PROSITE" id="PS00383">
    <property type="entry name" value="TYR_PHOSPHATASE_1"/>
    <property type="match status" value="1"/>
</dbReference>
<protein>
    <recommendedName>
        <fullName evidence="6">Protein-serine/threonine phosphatase</fullName>
    </recommendedName>
</protein>
<dbReference type="PANTHER" id="PTHR10159">
    <property type="entry name" value="DUAL SPECIFICITY PROTEIN PHOSPHATASE"/>
    <property type="match status" value="1"/>
</dbReference>
<feature type="domain" description="Tyrosine specific protein phosphatases" evidence="4">
    <location>
        <begin position="67"/>
        <end position="132"/>
    </location>
</feature>
<dbReference type="PANTHER" id="PTHR10159:SF519">
    <property type="entry name" value="DUAL SPECIFICITY PROTEIN PHOSPHATASE MPK3"/>
    <property type="match status" value="1"/>
</dbReference>
<dbReference type="PROSITE" id="PS50056">
    <property type="entry name" value="TYR_PHOSPHATASE_2"/>
    <property type="match status" value="1"/>
</dbReference>
<evidence type="ECO:0008006" key="6">
    <source>
        <dbReference type="Google" id="ProtNLM"/>
    </source>
</evidence>
<dbReference type="InterPro" id="IPR016130">
    <property type="entry name" value="Tyr_Pase_AS"/>
</dbReference>
<dbReference type="InterPro" id="IPR003595">
    <property type="entry name" value="Tyr_Pase_cat"/>
</dbReference>